<name>A0ABU4Y325_9HYPH</name>
<evidence type="ECO:0000313" key="3">
    <source>
        <dbReference type="Proteomes" id="UP001287059"/>
    </source>
</evidence>
<dbReference type="RefSeq" id="WP_320289552.1">
    <property type="nucleotide sequence ID" value="NZ_JAVIIW010000030.1"/>
</dbReference>
<evidence type="ECO:0000313" key="2">
    <source>
        <dbReference type="EMBL" id="MDX8481348.1"/>
    </source>
</evidence>
<evidence type="ECO:0000256" key="1">
    <source>
        <dbReference type="SAM" id="Phobius"/>
    </source>
</evidence>
<feature type="transmembrane region" description="Helical" evidence="1">
    <location>
        <begin position="52"/>
        <end position="70"/>
    </location>
</feature>
<gene>
    <name evidence="2" type="ORF">RFN28_23225</name>
</gene>
<protein>
    <submittedName>
        <fullName evidence="2">DUF1467 family protein</fullName>
    </submittedName>
</protein>
<accession>A0ABU4Y325</accession>
<dbReference type="EMBL" id="JAVIIW010000030">
    <property type="protein sequence ID" value="MDX8481348.1"/>
    <property type="molecule type" value="Genomic_DNA"/>
</dbReference>
<keyword evidence="3" id="KW-1185">Reference proteome</keyword>
<dbReference type="Proteomes" id="UP001287059">
    <property type="component" value="Unassembled WGS sequence"/>
</dbReference>
<reference evidence="2 3" key="1">
    <citation type="submission" date="2023-08" db="EMBL/GenBank/DDBJ databases">
        <title>Implementing the SeqCode for naming new Mesorhizobium species isolated from Vachellia karroo root nodules.</title>
        <authorList>
            <person name="Van Lill M."/>
        </authorList>
    </citation>
    <scope>NUCLEOTIDE SEQUENCE [LARGE SCALE GENOMIC DNA]</scope>
    <source>
        <strain evidence="2 3">VK24D</strain>
    </source>
</reference>
<organism evidence="2 3">
    <name type="scientific">Mesorhizobium album</name>
    <dbReference type="NCBI Taxonomy" id="3072314"/>
    <lineage>
        <taxon>Bacteria</taxon>
        <taxon>Pseudomonadati</taxon>
        <taxon>Pseudomonadota</taxon>
        <taxon>Alphaproteobacteria</taxon>
        <taxon>Hyphomicrobiales</taxon>
        <taxon>Phyllobacteriaceae</taxon>
        <taxon>Mesorhizobium</taxon>
    </lineage>
</organism>
<comment type="caution">
    <text evidence="2">The sequence shown here is derived from an EMBL/GenBank/DDBJ whole genome shotgun (WGS) entry which is preliminary data.</text>
</comment>
<keyword evidence="1" id="KW-1133">Transmembrane helix</keyword>
<sequence>MNWISFVALFFVTWWLVLFAVLPFSLRTQDEDHDVTLGTVSSAPKGPHMLRAAIRTTIVTAIVIGTFYGLTRGLGLSLDDIPHIVPDFSHSDGSRGDGH</sequence>
<dbReference type="InterPro" id="IPR009935">
    <property type="entry name" value="DUF1467"/>
</dbReference>
<keyword evidence="1" id="KW-0472">Membrane</keyword>
<keyword evidence="1" id="KW-0812">Transmembrane</keyword>
<proteinExistence type="predicted"/>
<dbReference type="Pfam" id="PF07330">
    <property type="entry name" value="DUF1467"/>
    <property type="match status" value="1"/>
</dbReference>